<feature type="domain" description="RING-type" evidence="9">
    <location>
        <begin position="17"/>
        <end position="60"/>
    </location>
</feature>
<dbReference type="InterPro" id="IPR013083">
    <property type="entry name" value="Znf_RING/FYVE/PHD"/>
</dbReference>
<evidence type="ECO:0000256" key="7">
    <source>
        <dbReference type="PROSITE-ProRule" id="PRU00024"/>
    </source>
</evidence>
<dbReference type="Gene3D" id="3.30.160.60">
    <property type="entry name" value="Classic Zinc Finger"/>
    <property type="match status" value="1"/>
</dbReference>
<dbReference type="KEGG" id="emc:129327705"/>
<dbReference type="SUPFAM" id="SSF49899">
    <property type="entry name" value="Concanavalin A-like lectins/glucanases"/>
    <property type="match status" value="1"/>
</dbReference>
<dbReference type="PROSITE" id="PS50188">
    <property type="entry name" value="B302_SPRY"/>
    <property type="match status" value="1"/>
</dbReference>
<dbReference type="InterPro" id="IPR027370">
    <property type="entry name" value="Znf-RING_euk"/>
</dbReference>
<keyword evidence="2" id="KW-0528">Neurotoxin</keyword>
<dbReference type="GO" id="GO:0008270">
    <property type="term" value="F:zinc ion binding"/>
    <property type="evidence" value="ECO:0007669"/>
    <property type="project" value="UniProtKB-KW"/>
</dbReference>
<dbReference type="PROSITE" id="PS50119">
    <property type="entry name" value="ZF_BBOX"/>
    <property type="match status" value="1"/>
</dbReference>
<feature type="domain" description="B30.2/SPRY" evidence="11">
    <location>
        <begin position="348"/>
        <end position="544"/>
    </location>
</feature>
<dbReference type="InterPro" id="IPR003879">
    <property type="entry name" value="Butyrophylin_SPRY"/>
</dbReference>
<dbReference type="SMART" id="SM00589">
    <property type="entry name" value="PRY"/>
    <property type="match status" value="1"/>
</dbReference>
<accession>A0AA97J7T8</accession>
<evidence type="ECO:0000259" key="11">
    <source>
        <dbReference type="PROSITE" id="PS50188"/>
    </source>
</evidence>
<dbReference type="PANTHER" id="PTHR24103">
    <property type="entry name" value="E3 UBIQUITIN-PROTEIN LIGASE TRIM"/>
    <property type="match status" value="1"/>
</dbReference>
<feature type="domain" description="B box-type" evidence="10">
    <location>
        <begin position="94"/>
        <end position="135"/>
    </location>
</feature>
<dbReference type="InterPro" id="IPR000315">
    <property type="entry name" value="Znf_B-box"/>
</dbReference>
<evidence type="ECO:0000313" key="13">
    <source>
        <dbReference type="RefSeq" id="XP_054832434.1"/>
    </source>
</evidence>
<keyword evidence="4 7" id="KW-0863">Zinc-finger</keyword>
<dbReference type="Pfam" id="PF00622">
    <property type="entry name" value="SPRY"/>
    <property type="match status" value="1"/>
</dbReference>
<dbReference type="SMART" id="SM00449">
    <property type="entry name" value="SPRY"/>
    <property type="match status" value="1"/>
</dbReference>
<dbReference type="InterPro" id="IPR006574">
    <property type="entry name" value="PRY"/>
</dbReference>
<dbReference type="AlphaFoldDB" id="A0AA97J7T8"/>
<evidence type="ECO:0000313" key="12">
    <source>
        <dbReference type="Proteomes" id="UP001190640"/>
    </source>
</evidence>
<dbReference type="CDD" id="cd16594">
    <property type="entry name" value="RING-HC_TRIM7-like_C-IV"/>
    <property type="match status" value="1"/>
</dbReference>
<dbReference type="InterPro" id="IPR017907">
    <property type="entry name" value="Znf_RING_CS"/>
</dbReference>
<keyword evidence="2" id="KW-0800">Toxin</keyword>
<dbReference type="PRINTS" id="PR01407">
    <property type="entry name" value="BUTYPHLNCDUF"/>
</dbReference>
<dbReference type="SUPFAM" id="SSF57845">
    <property type="entry name" value="B-box zinc-binding domain"/>
    <property type="match status" value="1"/>
</dbReference>
<dbReference type="InterPro" id="IPR001841">
    <property type="entry name" value="Znf_RING"/>
</dbReference>
<evidence type="ECO:0000256" key="5">
    <source>
        <dbReference type="ARBA" id="ARBA00022833"/>
    </source>
</evidence>
<evidence type="ECO:0000259" key="10">
    <source>
        <dbReference type="PROSITE" id="PS50119"/>
    </source>
</evidence>
<evidence type="ECO:0000256" key="2">
    <source>
        <dbReference type="ARBA" id="ARBA00022699"/>
    </source>
</evidence>
<dbReference type="GeneID" id="129327705"/>
<dbReference type="Proteomes" id="UP001190640">
    <property type="component" value="Chromosome 4"/>
</dbReference>
<evidence type="ECO:0000256" key="6">
    <source>
        <dbReference type="ARBA" id="ARBA00034460"/>
    </source>
</evidence>
<dbReference type="PROSITE" id="PS00518">
    <property type="entry name" value="ZF_RING_1"/>
    <property type="match status" value="1"/>
</dbReference>
<evidence type="ECO:0000256" key="4">
    <source>
        <dbReference type="ARBA" id="ARBA00022771"/>
    </source>
</evidence>
<sequence>MATSGDPAAALQEEATCSICLDYFQDPLMITDCGHNFCRTCITQYREKLDLGASCCPECRKPFSWANLQTNRRLGNVAELIQQLRLHRLSEPDGEQGVCGKHKEVLKLFCPKDGAFLCLICKESRAHKTHAALPIDEAVQDYQDQIRSHLTLLKKERDEILKKKESNEQVIKDTIRNIIHIRERKERTFPKQEAQPLLALLKNAEEEAVQMLDENASDALEHSSHLTELIGEMEGKCLQPALEFLQDIGAFLSKCEKEMAREPKAEMSVTAASVLQKILLVQSKLNVFSGDNSPHDLSKPKSAGTTLLPLQQPARSPTHLPANHRGGSLARLPIHPWPQQGGTTTGERGFPYSDLILQPLIPTPFIESLTFDVETAHPRLVVSRSGKSVRWGGDIQHALLPGPWRFDHSRCLLSSQGFTSGYHCWIVEVVKEGPWAIGVALESVQRKGSVNLIPREGIWAMAFNNSKYLVHTSPPTPLILSSSPRIIQVYLHYENGKVVFMDFHSKTVLYEFLSASFLGQKVYAFFRVGGPSAHLRLCCTGYLAGLRFL</sequence>
<comment type="function">
    <text evidence="6">Neurotoxin that produces dose-dependent hypolocomotion and hyperalgesia in mice. May directly act on the central nervous system, as it is 6500-fold more potent when administered intracerebroventricularly than intraperitoneal.</text>
</comment>
<dbReference type="SMART" id="SM00184">
    <property type="entry name" value="RING"/>
    <property type="match status" value="1"/>
</dbReference>
<dbReference type="SUPFAM" id="SSF57850">
    <property type="entry name" value="RING/U-box"/>
    <property type="match status" value="1"/>
</dbReference>
<dbReference type="InterPro" id="IPR043136">
    <property type="entry name" value="B30.2/SPRY_sf"/>
</dbReference>
<keyword evidence="12" id="KW-1185">Reference proteome</keyword>
<evidence type="ECO:0000256" key="8">
    <source>
        <dbReference type="SAM" id="MobiDB-lite"/>
    </source>
</evidence>
<dbReference type="InterPro" id="IPR003877">
    <property type="entry name" value="SPRY_dom"/>
</dbReference>
<reference evidence="13" key="1">
    <citation type="submission" date="2025-08" db="UniProtKB">
        <authorList>
            <consortium name="RefSeq"/>
        </authorList>
    </citation>
    <scope>IDENTIFICATION</scope>
    <source>
        <tissue evidence="13">Blood</tissue>
    </source>
</reference>
<keyword evidence="5" id="KW-0862">Zinc</keyword>
<dbReference type="Gene3D" id="3.30.40.10">
    <property type="entry name" value="Zinc/RING finger domain, C3HC4 (zinc finger)"/>
    <property type="match status" value="1"/>
</dbReference>
<dbReference type="Gene3D" id="2.60.120.920">
    <property type="match status" value="1"/>
</dbReference>
<protein>
    <submittedName>
        <fullName evidence="13">E3 ubiquitin-protein ligase TRIM39-like</fullName>
    </submittedName>
</protein>
<name>A0AA97J7T8_EUBMA</name>
<comment type="similarity">
    <text evidence="1">Belongs to the ohanin/vespryn family.</text>
</comment>
<dbReference type="PROSITE" id="PS50089">
    <property type="entry name" value="ZF_RING_2"/>
    <property type="match status" value="1"/>
</dbReference>
<dbReference type="RefSeq" id="XP_054832434.1">
    <property type="nucleotide sequence ID" value="XM_054976459.1"/>
</dbReference>
<keyword evidence="3" id="KW-0479">Metal-binding</keyword>
<proteinExistence type="inferred from homology"/>
<dbReference type="InterPro" id="IPR001870">
    <property type="entry name" value="B30.2/SPRY"/>
</dbReference>
<evidence type="ECO:0000256" key="3">
    <source>
        <dbReference type="ARBA" id="ARBA00022723"/>
    </source>
</evidence>
<organism evidence="12 13">
    <name type="scientific">Eublepharis macularius</name>
    <name type="common">Leopard gecko</name>
    <name type="synonym">Cyrtodactylus macularius</name>
    <dbReference type="NCBI Taxonomy" id="481883"/>
    <lineage>
        <taxon>Eukaryota</taxon>
        <taxon>Metazoa</taxon>
        <taxon>Chordata</taxon>
        <taxon>Craniata</taxon>
        <taxon>Vertebrata</taxon>
        <taxon>Euteleostomi</taxon>
        <taxon>Lepidosauria</taxon>
        <taxon>Squamata</taxon>
        <taxon>Bifurcata</taxon>
        <taxon>Gekkota</taxon>
        <taxon>Eublepharidae</taxon>
        <taxon>Eublepharinae</taxon>
        <taxon>Eublepharis</taxon>
    </lineage>
</organism>
<dbReference type="Pfam" id="PF13445">
    <property type="entry name" value="zf-RING_UBOX"/>
    <property type="match status" value="1"/>
</dbReference>
<dbReference type="Pfam" id="PF00643">
    <property type="entry name" value="zf-B_box"/>
    <property type="match status" value="1"/>
</dbReference>
<evidence type="ECO:0000256" key="1">
    <source>
        <dbReference type="ARBA" id="ARBA00009651"/>
    </source>
</evidence>
<dbReference type="InterPro" id="IPR013320">
    <property type="entry name" value="ConA-like_dom_sf"/>
</dbReference>
<gene>
    <name evidence="13" type="primary">LOC129327705</name>
</gene>
<evidence type="ECO:0000259" key="9">
    <source>
        <dbReference type="PROSITE" id="PS50089"/>
    </source>
</evidence>
<dbReference type="Pfam" id="PF13765">
    <property type="entry name" value="PRY"/>
    <property type="match status" value="1"/>
</dbReference>
<dbReference type="SMART" id="SM00336">
    <property type="entry name" value="BBOX"/>
    <property type="match status" value="1"/>
</dbReference>
<feature type="region of interest" description="Disordered" evidence="8">
    <location>
        <begin position="313"/>
        <end position="345"/>
    </location>
</feature>
<dbReference type="InterPro" id="IPR050143">
    <property type="entry name" value="TRIM/RBCC"/>
</dbReference>